<feature type="region of interest" description="Disordered" evidence="2">
    <location>
        <begin position="74"/>
        <end position="97"/>
    </location>
</feature>
<dbReference type="Pfam" id="PF18560">
    <property type="entry name" value="Lectin_like"/>
    <property type="match status" value="1"/>
</dbReference>
<protein>
    <recommendedName>
        <fullName evidence="5">Peptidase C1A papain C-terminal domain-containing protein</fullName>
    </recommendedName>
</protein>
<gene>
    <name evidence="6" type="ORF">H5P28_08660</name>
</gene>
<evidence type="ECO:0000256" key="3">
    <source>
        <dbReference type="SAM" id="Phobius"/>
    </source>
</evidence>
<accession>A0A842HD32</accession>
<proteinExistence type="inferred from homology"/>
<evidence type="ECO:0000313" key="7">
    <source>
        <dbReference type="Proteomes" id="UP000546464"/>
    </source>
</evidence>
<feature type="transmembrane region" description="Helical" evidence="3">
    <location>
        <begin position="459"/>
        <end position="476"/>
    </location>
</feature>
<dbReference type="InterPro" id="IPR040528">
    <property type="entry name" value="Lectin-like"/>
</dbReference>
<comment type="similarity">
    <text evidence="1">Belongs to the peptidase C1 family.</text>
</comment>
<organism evidence="6 7">
    <name type="scientific">Ruficoccus amylovorans</name>
    <dbReference type="NCBI Taxonomy" id="1804625"/>
    <lineage>
        <taxon>Bacteria</taxon>
        <taxon>Pseudomonadati</taxon>
        <taxon>Verrucomicrobiota</taxon>
        <taxon>Opitutia</taxon>
        <taxon>Puniceicoccales</taxon>
        <taxon>Cerasicoccaceae</taxon>
        <taxon>Ruficoccus</taxon>
    </lineage>
</organism>
<dbReference type="RefSeq" id="WP_185675318.1">
    <property type="nucleotide sequence ID" value="NZ_JACHVB010000021.1"/>
</dbReference>
<name>A0A842HD32_9BACT</name>
<dbReference type="SMART" id="SM00645">
    <property type="entry name" value="Pept_C1"/>
    <property type="match status" value="1"/>
</dbReference>
<evidence type="ECO:0000256" key="4">
    <source>
        <dbReference type="SAM" id="SignalP"/>
    </source>
</evidence>
<dbReference type="GO" id="GO:0008234">
    <property type="term" value="F:cysteine-type peptidase activity"/>
    <property type="evidence" value="ECO:0007669"/>
    <property type="project" value="InterPro"/>
</dbReference>
<dbReference type="InterPro" id="IPR000169">
    <property type="entry name" value="Pept_cys_AS"/>
</dbReference>
<evidence type="ECO:0000313" key="6">
    <source>
        <dbReference type="EMBL" id="MBC2594332.1"/>
    </source>
</evidence>
<keyword evidence="3" id="KW-1133">Transmembrane helix</keyword>
<dbReference type="AlphaFoldDB" id="A0A842HD32"/>
<dbReference type="CDD" id="cd02619">
    <property type="entry name" value="Peptidase_C1"/>
    <property type="match status" value="1"/>
</dbReference>
<dbReference type="PANTHER" id="PTHR12411">
    <property type="entry name" value="CYSTEINE PROTEASE FAMILY C1-RELATED"/>
    <property type="match status" value="1"/>
</dbReference>
<dbReference type="InterPro" id="IPR038765">
    <property type="entry name" value="Papain-like_cys_pep_sf"/>
</dbReference>
<sequence>MKIRVLLKRCLLIGVSLSLGAGWFARAADYPSAYDLRSHGLLTAVKNQQDLGDCWAFASTTAFEGSLLKRGLMSGPTDPSGHLSPWHLATRSGTEPSLTPQMEDGHLSYENWGANFYHSIGYYTRGRGAWDSPTPDSTIPQLGGGPVLTSSNSLNAYPSAAAEAYEDLSPYVPPADQPTAFGVKQAVFINQGQHSASTQINRIKDGLLTFGALGTAIYMDQSIINKTDWTYIYTGSESTDHDVAIVGWDDSKVVSGASSTGAWLIQNSWGSDWGDGGYFWISYEDAHAGKSSTMAIEAMSMENYSQTVLQNQYFYADNYLQIEELSTMSAAAILTVAEAGMLDAIGIITGAENMTVRVSIYTSWDDVTNAPEDLLITTTDTLELIGYHLIELSEELAYEAGDEIVVIVEYDSDSIYYDAKSEVNAGVSYYYDGSEWVDLASENTPGTFFAKGLMLVPEPAHWAALAGLIVLGVLVWRKRDSRVRLAGVEG</sequence>
<dbReference type="InterPro" id="IPR013128">
    <property type="entry name" value="Peptidase_C1A"/>
</dbReference>
<keyword evidence="7" id="KW-1185">Reference proteome</keyword>
<feature type="chain" id="PRO_5032559391" description="Peptidase C1A papain C-terminal domain-containing protein" evidence="4">
    <location>
        <begin position="28"/>
        <end position="490"/>
    </location>
</feature>
<dbReference type="GO" id="GO:0006508">
    <property type="term" value="P:proteolysis"/>
    <property type="evidence" value="ECO:0007669"/>
    <property type="project" value="InterPro"/>
</dbReference>
<dbReference type="InterPro" id="IPR000668">
    <property type="entry name" value="Peptidase_C1A_C"/>
</dbReference>
<dbReference type="Gene3D" id="3.90.70.10">
    <property type="entry name" value="Cysteine proteinases"/>
    <property type="match status" value="1"/>
</dbReference>
<dbReference type="Pfam" id="PF00112">
    <property type="entry name" value="Peptidase_C1"/>
    <property type="match status" value="2"/>
</dbReference>
<evidence type="ECO:0000256" key="1">
    <source>
        <dbReference type="ARBA" id="ARBA00008455"/>
    </source>
</evidence>
<dbReference type="Proteomes" id="UP000546464">
    <property type="component" value="Unassembled WGS sequence"/>
</dbReference>
<keyword evidence="4" id="KW-0732">Signal</keyword>
<dbReference type="EMBL" id="JACHVB010000021">
    <property type="protein sequence ID" value="MBC2594332.1"/>
    <property type="molecule type" value="Genomic_DNA"/>
</dbReference>
<keyword evidence="3" id="KW-0812">Transmembrane</keyword>
<dbReference type="PROSITE" id="PS00139">
    <property type="entry name" value="THIOL_PROTEASE_CYS"/>
    <property type="match status" value="1"/>
</dbReference>
<evidence type="ECO:0000256" key="2">
    <source>
        <dbReference type="SAM" id="MobiDB-lite"/>
    </source>
</evidence>
<keyword evidence="3" id="KW-0472">Membrane</keyword>
<feature type="domain" description="Peptidase C1A papain C-terminal" evidence="5">
    <location>
        <begin position="30"/>
        <end position="299"/>
    </location>
</feature>
<evidence type="ECO:0000259" key="5">
    <source>
        <dbReference type="SMART" id="SM00645"/>
    </source>
</evidence>
<dbReference type="SUPFAM" id="SSF54001">
    <property type="entry name" value="Cysteine proteinases"/>
    <property type="match status" value="1"/>
</dbReference>
<comment type="caution">
    <text evidence="6">The sequence shown here is derived from an EMBL/GenBank/DDBJ whole genome shotgun (WGS) entry which is preliminary data.</text>
</comment>
<feature type="signal peptide" evidence="4">
    <location>
        <begin position="1"/>
        <end position="27"/>
    </location>
</feature>
<reference evidence="6 7" key="1">
    <citation type="submission" date="2020-07" db="EMBL/GenBank/DDBJ databases">
        <authorList>
            <person name="Feng X."/>
        </authorList>
    </citation>
    <scope>NUCLEOTIDE SEQUENCE [LARGE SCALE GENOMIC DNA]</scope>
    <source>
        <strain evidence="6 7">JCM31066</strain>
    </source>
</reference>